<dbReference type="Pfam" id="PF02565">
    <property type="entry name" value="RecO_C"/>
    <property type="match status" value="1"/>
</dbReference>
<comment type="similarity">
    <text evidence="1 7">Belongs to the RecO family.</text>
</comment>
<dbReference type="SUPFAM" id="SSF57863">
    <property type="entry name" value="ArfGap/RecO-like zinc finger"/>
    <property type="match status" value="1"/>
</dbReference>
<name>I6S202_ENTHA</name>
<dbReference type="Pfam" id="PF11967">
    <property type="entry name" value="RecO_N"/>
    <property type="match status" value="1"/>
</dbReference>
<dbReference type="InterPro" id="IPR042242">
    <property type="entry name" value="RecO_C"/>
</dbReference>
<keyword evidence="5 7" id="KW-0234">DNA repair</keyword>
<keyword evidence="4 7" id="KW-0233">DNA recombination</keyword>
<evidence type="ECO:0000256" key="3">
    <source>
        <dbReference type="ARBA" id="ARBA00022763"/>
    </source>
</evidence>
<evidence type="ECO:0000256" key="5">
    <source>
        <dbReference type="ARBA" id="ARBA00023204"/>
    </source>
</evidence>
<evidence type="ECO:0000256" key="2">
    <source>
        <dbReference type="ARBA" id="ARBA00021310"/>
    </source>
</evidence>
<comment type="function">
    <text evidence="7">Involved in DNA repair and RecF pathway recombination.</text>
</comment>
<evidence type="ECO:0000256" key="6">
    <source>
        <dbReference type="ARBA" id="ARBA00033409"/>
    </source>
</evidence>
<dbReference type="SUPFAM" id="SSF50249">
    <property type="entry name" value="Nucleic acid-binding proteins"/>
    <property type="match status" value="1"/>
</dbReference>
<dbReference type="InterPro" id="IPR022572">
    <property type="entry name" value="DNA_rep/recomb_RecO_N"/>
</dbReference>
<protein>
    <recommendedName>
        <fullName evidence="2 7">DNA repair protein RecO</fullName>
    </recommendedName>
    <alternativeName>
        <fullName evidence="6 7">Recombination protein O</fullName>
    </alternativeName>
</protein>
<dbReference type="GO" id="GO:0043590">
    <property type="term" value="C:bacterial nucleoid"/>
    <property type="evidence" value="ECO:0007669"/>
    <property type="project" value="TreeGrafter"/>
</dbReference>
<dbReference type="PANTHER" id="PTHR33991:SF1">
    <property type="entry name" value="DNA REPAIR PROTEIN RECO"/>
    <property type="match status" value="1"/>
</dbReference>
<dbReference type="GO" id="GO:0006310">
    <property type="term" value="P:DNA recombination"/>
    <property type="evidence" value="ECO:0007669"/>
    <property type="project" value="UniProtKB-UniRule"/>
</dbReference>
<dbReference type="Gene3D" id="1.20.1440.120">
    <property type="entry name" value="Recombination protein O, C-terminal domain"/>
    <property type="match status" value="1"/>
</dbReference>
<dbReference type="InterPro" id="IPR037278">
    <property type="entry name" value="ARFGAP/RecO"/>
</dbReference>
<dbReference type="InterPro" id="IPR012340">
    <property type="entry name" value="NA-bd_OB-fold"/>
</dbReference>
<feature type="domain" description="DNA replication/recombination mediator RecO N-terminal" evidence="8">
    <location>
        <begin position="25"/>
        <end position="105"/>
    </location>
</feature>
<evidence type="ECO:0000313" key="10">
    <source>
        <dbReference type="Proteomes" id="UP000002895"/>
    </source>
</evidence>
<proteinExistence type="inferred from homology"/>
<dbReference type="HAMAP" id="MF_00201">
    <property type="entry name" value="RecO"/>
    <property type="match status" value="1"/>
</dbReference>
<organism evidence="9 10">
    <name type="scientific">Enterococcus hirae (strain ATCC 9790 / DSM 20160 / JCM 8729 / LMG 6399 / NBRC 3181 / NCIMB 6459 / NCDO 1258 / NCTC 12367 / WDCM 00089 / R)</name>
    <dbReference type="NCBI Taxonomy" id="768486"/>
    <lineage>
        <taxon>Bacteria</taxon>
        <taxon>Bacillati</taxon>
        <taxon>Bacillota</taxon>
        <taxon>Bacilli</taxon>
        <taxon>Lactobacillales</taxon>
        <taxon>Enterococcaceae</taxon>
        <taxon>Enterococcus</taxon>
    </lineage>
</organism>
<accession>I6S202</accession>
<keyword evidence="3 7" id="KW-0227">DNA damage</keyword>
<dbReference type="EMBL" id="CP003504">
    <property type="protein sequence ID" value="AFM70695.1"/>
    <property type="molecule type" value="Genomic_DNA"/>
</dbReference>
<gene>
    <name evidence="7" type="primary">recO</name>
    <name evidence="9" type="ordered locus">EHR_08875</name>
</gene>
<evidence type="ECO:0000256" key="1">
    <source>
        <dbReference type="ARBA" id="ARBA00007452"/>
    </source>
</evidence>
<reference evidence="9 10" key="1">
    <citation type="journal article" date="2012" name="J. Bacteriol.">
        <title>Genome sequence of Enterococcus hirae (Streptococcus faecalis) ATCC 9790, a model organism for the study of ion transport, bioenergetics, and copper homeostasis.</title>
        <authorList>
            <person name="Gaechter T."/>
            <person name="Wunderlin C."/>
            <person name="Schmidheini T."/>
            <person name="Solioz M."/>
        </authorList>
    </citation>
    <scope>NUCLEOTIDE SEQUENCE [LARGE SCALE GENOMIC DNA]</scope>
    <source>
        <strain evidence="10">ATCC 9790 / DSM 20160 / JCM 8729 / LMG 6399 / NBRC 3181 / NCIMB 6459 / NCDO 1258 / NCTC 12367 / WDCM 00089 / R</strain>
    </source>
</reference>
<sequence length="294" mass="33812">MGKENDSVNDFSFPYSFSKRGAKKMSQLAESKGIILSSRNYKEKDKLVKIFTESAGKLMFYVKGIHRQNQPLAPALLPFTEGIYIGTFKSEGLSFITSVKDVHSFRKIQEDIFLSGYGTYLLNLVDAAIEDHQYDPHLFQFTQAALQRMDQGDDAEIITNIFEVQLLQRFGIAPIWTHCVVCGKTQGKFDYSSKYGGVLCEEHWSMDHRRYHADPRAVYFVRMFSAISYDKITGINLKDETKATIRQLIDQLYEEYVGIHLKSKKFIDQMKSWEHVLKKPDPEGESASENQKNE</sequence>
<keyword evidence="10" id="KW-1185">Reference proteome</keyword>
<dbReference type="AlphaFoldDB" id="I6S202"/>
<dbReference type="GO" id="GO:0006302">
    <property type="term" value="P:double-strand break repair"/>
    <property type="evidence" value="ECO:0007669"/>
    <property type="project" value="TreeGrafter"/>
</dbReference>
<evidence type="ECO:0000256" key="7">
    <source>
        <dbReference type="HAMAP-Rule" id="MF_00201"/>
    </source>
</evidence>
<evidence type="ECO:0000313" key="9">
    <source>
        <dbReference type="EMBL" id="AFM70695.1"/>
    </source>
</evidence>
<dbReference type="InterPro" id="IPR003717">
    <property type="entry name" value="RecO"/>
</dbReference>
<dbReference type="NCBIfam" id="TIGR00613">
    <property type="entry name" value="reco"/>
    <property type="match status" value="1"/>
</dbReference>
<dbReference type="KEGG" id="ehr:EHR_08875"/>
<dbReference type="Gene3D" id="2.40.50.140">
    <property type="entry name" value="Nucleic acid-binding proteins"/>
    <property type="match status" value="1"/>
</dbReference>
<dbReference type="Proteomes" id="UP000002895">
    <property type="component" value="Chromosome"/>
</dbReference>
<evidence type="ECO:0000256" key="4">
    <source>
        <dbReference type="ARBA" id="ARBA00023172"/>
    </source>
</evidence>
<evidence type="ECO:0000259" key="8">
    <source>
        <dbReference type="Pfam" id="PF11967"/>
    </source>
</evidence>
<dbReference type="PANTHER" id="PTHR33991">
    <property type="entry name" value="DNA REPAIR PROTEIN RECO"/>
    <property type="match status" value="1"/>
</dbReference>
<dbReference type="PATRIC" id="fig|768486.3.peg.1693"/>
<dbReference type="HOGENOM" id="CLU_066632_4_0_9"/>
<dbReference type="eggNOG" id="COG1381">
    <property type="taxonomic scope" value="Bacteria"/>
</dbReference>